<dbReference type="Pfam" id="PF23899">
    <property type="entry name" value="SU10_portal"/>
    <property type="match status" value="1"/>
</dbReference>
<organism evidence="3">
    <name type="scientific">uncultured Caudovirales phage</name>
    <dbReference type="NCBI Taxonomy" id="2100421"/>
    <lineage>
        <taxon>Viruses</taxon>
        <taxon>Duplodnaviria</taxon>
        <taxon>Heunggongvirae</taxon>
        <taxon>Uroviricota</taxon>
        <taxon>Caudoviricetes</taxon>
        <taxon>Peduoviridae</taxon>
        <taxon>Maltschvirus</taxon>
        <taxon>Maltschvirus maltsch</taxon>
    </lineage>
</organism>
<dbReference type="EMBL" id="LR796445">
    <property type="protein sequence ID" value="CAB4145539.1"/>
    <property type="molecule type" value="Genomic_DNA"/>
</dbReference>
<accession>A0A6J5QXW7</accession>
<name>A0A6J5QXW7_9CAUD</name>
<gene>
    <name evidence="3" type="ORF">UFOVP1207_12</name>
    <name evidence="2" type="ORF">UFOVP474_16</name>
</gene>
<evidence type="ECO:0000313" key="3">
    <source>
        <dbReference type="EMBL" id="CAB4189499.1"/>
    </source>
</evidence>
<sequence>MQPPQVNVEVEVIDPQAQREMMQERLQAFGSSMAQQRDEWVRSRYSYGVDKRWLEDEDQYNAKDNINKAASQMMTSVEQGYPVTTQAAKPHRSTVYIGLTRQKANAGEARLADILLPTDDRNWGIQPTPKPNIMGMARDTQMAGDKQTGEPLLNPDTQEPLRMKDIARAAMDVARKKSDAMQLEIDDQFTECDYNAEVRKVIHNSAVLGTGVLKGPIVTNRTRKAWQPYRDMDGNQVHTLEIVEELRPASFSVDPRNVWPDPGCGDNIHTGKGIYEREQLTSRQVRELAKQPGFMKSQLRKVLEEGPKKSATFQELKDEDQRDIATDVYEMWTYWGEVDHDDLMATGLDVGEKDELRSISACVVMINNTVVKAFLNPLEGGDLPYDFFVWEKVANSVWGYGVPYLMRAQQRVLNAAWRQMMDNAGVSSGPQIIVKAGAIQPADKQWQLSARKIWFATDDVDDVRKAFTAVEFNSHQAELAGIIKMAMELADQETGVPAITQGEKGAAPDTVGGMQMLMNSANVVLRRLVKQFDDMITKPHVRRYYDYNMMYSEDEEIKGDFSVDARGSSALLIRDIQNQSFLNLLAAATNPVFGIYLDPQKLFEKALQAQHIDPKDVFKAEDELERIKEQQAKAAENPQQAPQDPRVQAAQIRAQTDMQKAQAQNAGDMAEIQLRQQLAQQEGELRMAELQMQREIEMLKMSNTQNISLEQIKAKLADTAIRERSKKEIYAAEQNLKLQTGSGI</sequence>
<proteinExistence type="predicted"/>
<dbReference type="InterPro" id="IPR056909">
    <property type="entry name" value="SU10_portal"/>
</dbReference>
<reference evidence="3" key="1">
    <citation type="submission" date="2020-05" db="EMBL/GenBank/DDBJ databases">
        <authorList>
            <person name="Chiriac C."/>
            <person name="Salcher M."/>
            <person name="Ghai R."/>
            <person name="Kavagutti S V."/>
        </authorList>
    </citation>
    <scope>NUCLEOTIDE SEQUENCE</scope>
</reference>
<keyword evidence="1" id="KW-0175">Coiled coil</keyword>
<protein>
    <submittedName>
        <fullName evidence="3">Uncharacterized protein</fullName>
    </submittedName>
</protein>
<feature type="coiled-coil region" evidence="1">
    <location>
        <begin position="671"/>
        <end position="698"/>
    </location>
</feature>
<dbReference type="EMBL" id="LR797155">
    <property type="protein sequence ID" value="CAB4189499.1"/>
    <property type="molecule type" value="Genomic_DNA"/>
</dbReference>
<evidence type="ECO:0000313" key="2">
    <source>
        <dbReference type="EMBL" id="CAB4145539.1"/>
    </source>
</evidence>
<evidence type="ECO:0000256" key="1">
    <source>
        <dbReference type="SAM" id="Coils"/>
    </source>
</evidence>